<name>A0A9R1D692_9EURY</name>
<organism evidence="9 10">
    <name type="scientific">Natronomonas aquatica</name>
    <dbReference type="NCBI Taxonomy" id="2841590"/>
    <lineage>
        <taxon>Archaea</taxon>
        <taxon>Methanobacteriati</taxon>
        <taxon>Methanobacteriota</taxon>
        <taxon>Stenosarchaea group</taxon>
        <taxon>Halobacteria</taxon>
        <taxon>Halobacteriales</taxon>
        <taxon>Natronomonadaceae</taxon>
        <taxon>Natronomonas</taxon>
    </lineage>
</organism>
<comment type="catalytic activity">
    <reaction evidence="4 7">
        <text>uridine(38/39/40) in tRNA = pseudouridine(38/39/40) in tRNA</text>
        <dbReference type="Rhea" id="RHEA:22376"/>
        <dbReference type="Rhea" id="RHEA-COMP:10085"/>
        <dbReference type="Rhea" id="RHEA-COMP:10087"/>
        <dbReference type="ChEBI" id="CHEBI:65314"/>
        <dbReference type="ChEBI" id="CHEBI:65315"/>
        <dbReference type="EC" id="5.4.99.12"/>
    </reaction>
</comment>
<protein>
    <recommendedName>
        <fullName evidence="4">tRNA pseudouridine synthase A</fullName>
        <ecNumber evidence="4">5.4.99.12</ecNumber>
    </recommendedName>
    <alternativeName>
        <fullName evidence="4">tRNA pseudouridine(38-40) synthase</fullName>
    </alternativeName>
    <alternativeName>
        <fullName evidence="4">tRNA pseudouridylate synthase I</fullName>
    </alternativeName>
    <alternativeName>
        <fullName evidence="4">tRNA-uridine isomerase I</fullName>
    </alternativeName>
</protein>
<evidence type="ECO:0000256" key="4">
    <source>
        <dbReference type="HAMAP-Rule" id="MF_00171"/>
    </source>
</evidence>
<accession>A0A9R1D692</accession>
<dbReference type="InterPro" id="IPR001406">
    <property type="entry name" value="PsdUridine_synth_TruA"/>
</dbReference>
<dbReference type="Pfam" id="PF01416">
    <property type="entry name" value="PseudoU_synth_1"/>
    <property type="match status" value="1"/>
</dbReference>
<dbReference type="PIRSF" id="PIRSF001430">
    <property type="entry name" value="tRNA_psdUrid_synth"/>
    <property type="match status" value="1"/>
</dbReference>
<evidence type="ECO:0000256" key="6">
    <source>
        <dbReference type="PIRSR" id="PIRSR001430-2"/>
    </source>
</evidence>
<keyword evidence="2 4" id="KW-0819">tRNA processing</keyword>
<gene>
    <name evidence="4 9" type="primary">truA</name>
    <name evidence="9" type="ORF">KM295_10995</name>
</gene>
<dbReference type="Proteomes" id="UP001139494">
    <property type="component" value="Unassembled WGS sequence"/>
</dbReference>
<dbReference type="InterPro" id="IPR020094">
    <property type="entry name" value="TruA/RsuA/RluB/E/F_N"/>
</dbReference>
<dbReference type="GO" id="GO:0031119">
    <property type="term" value="P:tRNA pseudouridine synthesis"/>
    <property type="evidence" value="ECO:0007669"/>
    <property type="project" value="UniProtKB-UniRule"/>
</dbReference>
<evidence type="ECO:0000313" key="9">
    <source>
        <dbReference type="EMBL" id="MCQ4334001.1"/>
    </source>
</evidence>
<dbReference type="PANTHER" id="PTHR11142">
    <property type="entry name" value="PSEUDOURIDYLATE SYNTHASE"/>
    <property type="match status" value="1"/>
</dbReference>
<dbReference type="AlphaFoldDB" id="A0A9R1D692"/>
<comment type="function">
    <text evidence="4">Formation of pseudouridine at positions 38, 39 and 40 in the anticodon stem and loop of transfer RNAs.</text>
</comment>
<dbReference type="PANTHER" id="PTHR11142:SF0">
    <property type="entry name" value="TRNA PSEUDOURIDINE SYNTHASE-LIKE 1"/>
    <property type="match status" value="1"/>
</dbReference>
<dbReference type="InterPro" id="IPR020103">
    <property type="entry name" value="PsdUridine_synth_cat_dom_sf"/>
</dbReference>
<evidence type="ECO:0000256" key="7">
    <source>
        <dbReference type="RuleBase" id="RU003792"/>
    </source>
</evidence>
<evidence type="ECO:0000256" key="2">
    <source>
        <dbReference type="ARBA" id="ARBA00022694"/>
    </source>
</evidence>
<keyword evidence="3 4" id="KW-0413">Isomerase</keyword>
<dbReference type="NCBIfam" id="NF000622">
    <property type="entry name" value="PRK00021.3-3"/>
    <property type="match status" value="1"/>
</dbReference>
<comment type="caution">
    <text evidence="4">Lacks conserved residue(s) required for the propagation of feature annotation.</text>
</comment>
<dbReference type="GO" id="GO:0003723">
    <property type="term" value="F:RNA binding"/>
    <property type="evidence" value="ECO:0007669"/>
    <property type="project" value="InterPro"/>
</dbReference>
<dbReference type="RefSeq" id="WP_256030028.1">
    <property type="nucleotide sequence ID" value="NZ_JAHLKM010000015.1"/>
</dbReference>
<dbReference type="InterPro" id="IPR020097">
    <property type="entry name" value="PsdUridine_synth_TruA_a/b_dom"/>
</dbReference>
<feature type="binding site" evidence="4 6">
    <location>
        <position position="109"/>
    </location>
    <ligand>
        <name>substrate</name>
    </ligand>
</feature>
<dbReference type="GO" id="GO:0160147">
    <property type="term" value="F:tRNA pseudouridine(38-40) synthase activity"/>
    <property type="evidence" value="ECO:0007669"/>
    <property type="project" value="UniProtKB-EC"/>
</dbReference>
<evidence type="ECO:0000256" key="1">
    <source>
        <dbReference type="ARBA" id="ARBA00009375"/>
    </source>
</evidence>
<comment type="similarity">
    <text evidence="1 4 7">Belongs to the tRNA pseudouridine synthase TruA family.</text>
</comment>
<dbReference type="InterPro" id="IPR020095">
    <property type="entry name" value="PsdUridine_synth_TruA_C"/>
</dbReference>
<dbReference type="HAMAP" id="MF_00171">
    <property type="entry name" value="TruA"/>
    <property type="match status" value="1"/>
</dbReference>
<feature type="active site" description="Nucleophile" evidence="4 5">
    <location>
        <position position="55"/>
    </location>
</feature>
<dbReference type="Gene3D" id="3.30.70.580">
    <property type="entry name" value="Pseudouridine synthase I, catalytic domain, N-terminal subdomain"/>
    <property type="match status" value="1"/>
</dbReference>
<proteinExistence type="inferred from homology"/>
<dbReference type="EMBL" id="JAHLKM010000015">
    <property type="protein sequence ID" value="MCQ4334001.1"/>
    <property type="molecule type" value="Genomic_DNA"/>
</dbReference>
<evidence type="ECO:0000313" key="10">
    <source>
        <dbReference type="Proteomes" id="UP001139494"/>
    </source>
</evidence>
<dbReference type="SUPFAM" id="SSF55120">
    <property type="entry name" value="Pseudouridine synthase"/>
    <property type="match status" value="1"/>
</dbReference>
<sequence>MRAFRLAYDGTEYRGFQRQPHGETVEDALFDALLDLEVEFEDGSPVGYAAAGRTDAGVSARAQTVAFGAPAWLSPRALNGELPASVRAWAAADVPEPFHATHDAAARAYRYFLYAPEADDGLAEKAATELSGEHDFHNFTPDDEGTERALSVSVRRDGAFLVVDCRAGGFARRLVRRLVSVLDAVAAGKRPPEFIDRALAPAPLSGPRGIGSAAPEPLVLVDVRYPGVEFGVDDRALDAVREVFERRRRRRLAGARVAGELLAVEPSE</sequence>
<evidence type="ECO:0000256" key="3">
    <source>
        <dbReference type="ARBA" id="ARBA00023235"/>
    </source>
</evidence>
<dbReference type="EC" id="5.4.99.12" evidence="4"/>
<evidence type="ECO:0000259" key="8">
    <source>
        <dbReference type="Pfam" id="PF01416"/>
    </source>
</evidence>
<evidence type="ECO:0000256" key="5">
    <source>
        <dbReference type="PIRSR" id="PIRSR001430-1"/>
    </source>
</evidence>
<keyword evidence="10" id="KW-1185">Reference proteome</keyword>
<feature type="domain" description="Pseudouridine synthase I TruA alpha/beta" evidence="8">
    <location>
        <begin position="126"/>
        <end position="226"/>
    </location>
</feature>
<comment type="caution">
    <text evidence="9">The sequence shown here is derived from an EMBL/GenBank/DDBJ whole genome shotgun (WGS) entry which is preliminary data.</text>
</comment>
<dbReference type="Gene3D" id="3.30.70.660">
    <property type="entry name" value="Pseudouridine synthase I, catalytic domain, C-terminal subdomain"/>
    <property type="match status" value="1"/>
</dbReference>
<reference evidence="9" key="1">
    <citation type="journal article" date="2023" name="Front. Microbiol.">
        <title>Genomic-based phylogenetic and metabolic analyses of the genus Natronomonas, and description of Natronomonas aquatica sp. nov.</title>
        <authorList>
            <person name="Garcia-Roldan A."/>
            <person name="Duran-Viseras A."/>
            <person name="de la Haba R.R."/>
            <person name="Corral P."/>
            <person name="Sanchez-Porro C."/>
            <person name="Ventosa A."/>
        </authorList>
    </citation>
    <scope>NUCLEOTIDE SEQUENCE</scope>
    <source>
        <strain evidence="9">F2-12</strain>
    </source>
</reference>